<gene>
    <name evidence="1" type="ORF">HDK90DRAFT_465325</name>
</gene>
<organism evidence="1 2">
    <name type="scientific">Phyllosticta capitalensis</name>
    <dbReference type="NCBI Taxonomy" id="121624"/>
    <lineage>
        <taxon>Eukaryota</taxon>
        <taxon>Fungi</taxon>
        <taxon>Dikarya</taxon>
        <taxon>Ascomycota</taxon>
        <taxon>Pezizomycotina</taxon>
        <taxon>Dothideomycetes</taxon>
        <taxon>Dothideomycetes incertae sedis</taxon>
        <taxon>Botryosphaeriales</taxon>
        <taxon>Phyllostictaceae</taxon>
        <taxon>Phyllosticta</taxon>
    </lineage>
</organism>
<reference evidence="1 2" key="1">
    <citation type="submission" date="2024-04" db="EMBL/GenBank/DDBJ databases">
        <title>Phyllosticta paracitricarpa is synonymous to the EU quarantine fungus P. citricarpa based on phylogenomic analyses.</title>
        <authorList>
            <consortium name="Lawrence Berkeley National Laboratory"/>
            <person name="Van Ingen-Buijs V.A."/>
            <person name="Van Westerhoven A.C."/>
            <person name="Haridas S."/>
            <person name="Skiadas P."/>
            <person name="Martin F."/>
            <person name="Groenewald J.Z."/>
            <person name="Crous P.W."/>
            <person name="Seidl M.F."/>
        </authorList>
    </citation>
    <scope>NUCLEOTIDE SEQUENCE [LARGE SCALE GENOMIC DNA]</scope>
    <source>
        <strain evidence="1 2">CBS 123374</strain>
    </source>
</reference>
<proteinExistence type="predicted"/>
<evidence type="ECO:0000313" key="1">
    <source>
        <dbReference type="EMBL" id="KAK8238532.1"/>
    </source>
</evidence>
<accession>A0ABR1YU72</accession>
<protein>
    <submittedName>
        <fullName evidence="1">Uncharacterized protein</fullName>
    </submittedName>
</protein>
<name>A0ABR1YU72_9PEZI</name>
<keyword evidence="2" id="KW-1185">Reference proteome</keyword>
<comment type="caution">
    <text evidence="1">The sequence shown here is derived from an EMBL/GenBank/DDBJ whole genome shotgun (WGS) entry which is preliminary data.</text>
</comment>
<dbReference type="EMBL" id="JBBWRZ010000004">
    <property type="protein sequence ID" value="KAK8238532.1"/>
    <property type="molecule type" value="Genomic_DNA"/>
</dbReference>
<sequence length="226" mass="24932">MPKPQNTTRSAKAVVQEATITPEAHEEHSAFPSHNVLELAEADPSDRNLAAEYKAKTAAFDGAYQEWIQSGARVPPDADHHALEKALDRWVKFSEPPSMQHDSGITREETEALRVLEASIPRTPEEFASLEMDEQFRNAVARFRDVCSTVEGCAAFDAVLVQYVEAGRDVEAQKVHADAECKSPRSVKTESSVSEEAREEVVIAPVRRVESMRRGVTDTGDARGSD</sequence>
<dbReference type="Proteomes" id="UP001492380">
    <property type="component" value="Unassembled WGS sequence"/>
</dbReference>
<evidence type="ECO:0000313" key="2">
    <source>
        <dbReference type="Proteomes" id="UP001492380"/>
    </source>
</evidence>